<evidence type="ECO:0000256" key="11">
    <source>
        <dbReference type="RuleBase" id="RU003781"/>
    </source>
</evidence>
<evidence type="ECO:0000256" key="1">
    <source>
        <dbReference type="ARBA" id="ARBA00008023"/>
    </source>
</evidence>
<gene>
    <name evidence="12" type="primary">rdgB</name>
    <name evidence="12" type="ORF">D6D54_06585</name>
</gene>
<keyword evidence="5 10" id="KW-0378">Hydrolase</keyword>
<dbReference type="GO" id="GO:0046872">
    <property type="term" value="F:metal ion binding"/>
    <property type="evidence" value="ECO:0007669"/>
    <property type="project" value="UniProtKB-KW"/>
</dbReference>
<feature type="binding site" evidence="10">
    <location>
        <position position="72"/>
    </location>
    <ligand>
        <name>substrate</name>
    </ligand>
</feature>
<feature type="binding site" evidence="10">
    <location>
        <position position="176"/>
    </location>
    <ligand>
        <name>substrate</name>
    </ligand>
</feature>
<evidence type="ECO:0000256" key="8">
    <source>
        <dbReference type="ARBA" id="ARBA00051875"/>
    </source>
</evidence>
<keyword evidence="6 10" id="KW-0460">Magnesium</keyword>
<comment type="subunit">
    <text evidence="2 10">Homodimer.</text>
</comment>
<dbReference type="GO" id="GO:0005829">
    <property type="term" value="C:cytosol"/>
    <property type="evidence" value="ECO:0007669"/>
    <property type="project" value="TreeGrafter"/>
</dbReference>
<dbReference type="GO" id="GO:0009117">
    <property type="term" value="P:nucleotide metabolic process"/>
    <property type="evidence" value="ECO:0007669"/>
    <property type="project" value="UniProtKB-KW"/>
</dbReference>
<dbReference type="InterPro" id="IPR002637">
    <property type="entry name" value="RdgB/HAM1"/>
</dbReference>
<comment type="catalytic activity">
    <reaction evidence="9 10">
        <text>XTP + H2O = XMP + diphosphate + H(+)</text>
        <dbReference type="Rhea" id="RHEA:28610"/>
        <dbReference type="ChEBI" id="CHEBI:15377"/>
        <dbReference type="ChEBI" id="CHEBI:15378"/>
        <dbReference type="ChEBI" id="CHEBI:33019"/>
        <dbReference type="ChEBI" id="CHEBI:57464"/>
        <dbReference type="ChEBI" id="CHEBI:61314"/>
        <dbReference type="EC" id="3.6.1.66"/>
    </reaction>
</comment>
<evidence type="ECO:0000256" key="9">
    <source>
        <dbReference type="ARBA" id="ARBA00052017"/>
    </source>
</evidence>
<dbReference type="InterPro" id="IPR020922">
    <property type="entry name" value="dITP/XTP_pyrophosphatase"/>
</dbReference>
<comment type="caution">
    <text evidence="12">The sequence shown here is derived from an EMBL/GenBank/DDBJ whole genome shotgun (WGS) entry which is preliminary data.</text>
</comment>
<dbReference type="HAMAP" id="MF_01405">
    <property type="entry name" value="Non_canon_purine_NTPase"/>
    <property type="match status" value="1"/>
</dbReference>
<evidence type="ECO:0000256" key="10">
    <source>
        <dbReference type="HAMAP-Rule" id="MF_01405"/>
    </source>
</evidence>
<dbReference type="GO" id="GO:0009146">
    <property type="term" value="P:purine nucleoside triphosphate catabolic process"/>
    <property type="evidence" value="ECO:0007669"/>
    <property type="project" value="UniProtKB-UniRule"/>
</dbReference>
<keyword evidence="7 10" id="KW-0546">Nucleotide metabolism</keyword>
<feature type="binding site" evidence="10">
    <location>
        <position position="71"/>
    </location>
    <ligand>
        <name>Mg(2+)</name>
        <dbReference type="ChEBI" id="CHEBI:18420"/>
    </ligand>
</feature>
<feature type="active site" description="Proton acceptor" evidence="10">
    <location>
        <position position="71"/>
    </location>
</feature>
<dbReference type="GO" id="GO:0036220">
    <property type="term" value="F:ITP diphosphatase activity"/>
    <property type="evidence" value="ECO:0007669"/>
    <property type="project" value="UniProtKB-UniRule"/>
</dbReference>
<comment type="catalytic activity">
    <reaction evidence="10">
        <text>ITP + H2O = IMP + diphosphate + H(+)</text>
        <dbReference type="Rhea" id="RHEA:29399"/>
        <dbReference type="ChEBI" id="CHEBI:15377"/>
        <dbReference type="ChEBI" id="CHEBI:15378"/>
        <dbReference type="ChEBI" id="CHEBI:33019"/>
        <dbReference type="ChEBI" id="CHEBI:58053"/>
        <dbReference type="ChEBI" id="CHEBI:61402"/>
        <dbReference type="EC" id="3.6.1.66"/>
    </reaction>
</comment>
<proteinExistence type="inferred from homology"/>
<dbReference type="RefSeq" id="WP_127093169.1">
    <property type="nucleotide sequence ID" value="NZ_RAHC01000009.1"/>
</dbReference>
<dbReference type="PANTHER" id="PTHR11067:SF9">
    <property type="entry name" value="INOSINE TRIPHOSPHATE PYROPHOSPHATASE"/>
    <property type="match status" value="1"/>
</dbReference>
<sequence length="196" mass="22397">MTEIWIATSNKNKVREFKAMFHDVNITVKSLLDLENPIPDIPETGTTFEENAFCKADFLSQMINKTVLADDSGLEIIGLDHFPGVNTRRWSHPITDNKIINDLLIEKCKLLEHRDAQAVCVLCYIDPIKKITMSFRGVTTGVITTETVGENAFGYDPIFLLSELNRTYAELTLTEKNKYSHRAKAFHAFKKWWLGE</sequence>
<evidence type="ECO:0000256" key="7">
    <source>
        <dbReference type="ARBA" id="ARBA00023080"/>
    </source>
</evidence>
<comment type="cofactor">
    <cofactor evidence="10">
        <name>Mg(2+)</name>
        <dbReference type="ChEBI" id="CHEBI:18420"/>
    </cofactor>
    <text evidence="10">Binds 1 Mg(2+) ion per subunit.</text>
</comment>
<evidence type="ECO:0000256" key="4">
    <source>
        <dbReference type="ARBA" id="ARBA00022741"/>
    </source>
</evidence>
<dbReference type="EMBL" id="RAHC01000009">
    <property type="protein sequence ID" value="RUP76260.1"/>
    <property type="molecule type" value="Genomic_DNA"/>
</dbReference>
<name>A0A433EPM9_9MOLU</name>
<dbReference type="SUPFAM" id="SSF52972">
    <property type="entry name" value="ITPase-like"/>
    <property type="match status" value="1"/>
</dbReference>
<feature type="binding site" evidence="10">
    <location>
        <begin position="181"/>
        <end position="182"/>
    </location>
    <ligand>
        <name>substrate</name>
    </ligand>
</feature>
<evidence type="ECO:0000256" key="5">
    <source>
        <dbReference type="ARBA" id="ARBA00022801"/>
    </source>
</evidence>
<dbReference type="Proteomes" id="UP000274545">
    <property type="component" value="Unassembled WGS sequence"/>
</dbReference>
<dbReference type="AlphaFoldDB" id="A0A433EPM9"/>
<dbReference type="CDD" id="cd00515">
    <property type="entry name" value="HAM1"/>
    <property type="match status" value="1"/>
</dbReference>
<evidence type="ECO:0000256" key="3">
    <source>
        <dbReference type="ARBA" id="ARBA00022723"/>
    </source>
</evidence>
<comment type="function">
    <text evidence="10">Pyrophosphatase that catalyzes the hydrolysis of nucleoside triphosphates to their monophosphate derivatives, with a high preference for the non-canonical purine nucleotides XTP (xanthosine triphosphate), dITP (deoxyinosine triphosphate) and ITP. Seems to function as a house-cleaning enzyme that removes non-canonical purine nucleotides from the nucleotide pool, thus preventing their incorporation into DNA/RNA and avoiding chromosomal lesions.</text>
</comment>
<dbReference type="Pfam" id="PF01725">
    <property type="entry name" value="Ham1p_like"/>
    <property type="match status" value="1"/>
</dbReference>
<dbReference type="GO" id="GO:0036222">
    <property type="term" value="F:XTP diphosphatase activity"/>
    <property type="evidence" value="ECO:0007669"/>
    <property type="project" value="UniProtKB-UniRule"/>
</dbReference>
<dbReference type="NCBIfam" id="TIGR00042">
    <property type="entry name" value="RdgB/HAM1 family non-canonical purine NTP pyrophosphatase"/>
    <property type="match status" value="1"/>
</dbReference>
<evidence type="ECO:0000313" key="12">
    <source>
        <dbReference type="EMBL" id="RUP76260.1"/>
    </source>
</evidence>
<dbReference type="Gene3D" id="3.90.950.10">
    <property type="match status" value="1"/>
</dbReference>
<reference evidence="12 13" key="1">
    <citation type="journal article" date="2019" name="Genome Biol. Evol.">
        <title>Toxin and genome evolution in a Drosophila defensive symbiosis.</title>
        <authorList>
            <person name="Ballinger M.J."/>
            <person name="Gawryluk R.M."/>
            <person name="Perlman S.J."/>
        </authorList>
    </citation>
    <scope>NUCLEOTIDE SEQUENCE [LARGE SCALE GENOMIC DNA]</scope>
    <source>
        <strain evidence="13">sNeo</strain>
    </source>
</reference>
<evidence type="ECO:0000256" key="6">
    <source>
        <dbReference type="ARBA" id="ARBA00022842"/>
    </source>
</evidence>
<accession>A0A433EPM9</accession>
<protein>
    <recommendedName>
        <fullName evidence="10">dITP/XTP pyrophosphatase</fullName>
        <ecNumber evidence="10">3.6.1.66</ecNumber>
    </recommendedName>
    <alternativeName>
        <fullName evidence="10">Non-canonical purine NTP pyrophosphatase</fullName>
    </alternativeName>
    <alternativeName>
        <fullName evidence="10">Non-standard purine NTP pyrophosphatase</fullName>
    </alternativeName>
    <alternativeName>
        <fullName evidence="10">Nucleoside-triphosphate diphosphatase</fullName>
    </alternativeName>
    <alternativeName>
        <fullName evidence="10">Nucleoside-triphosphate pyrophosphatase</fullName>
        <shortName evidence="10">NTPase</shortName>
    </alternativeName>
</protein>
<comment type="catalytic activity">
    <reaction evidence="8 10">
        <text>dITP + H2O = dIMP + diphosphate + H(+)</text>
        <dbReference type="Rhea" id="RHEA:28342"/>
        <dbReference type="ChEBI" id="CHEBI:15377"/>
        <dbReference type="ChEBI" id="CHEBI:15378"/>
        <dbReference type="ChEBI" id="CHEBI:33019"/>
        <dbReference type="ChEBI" id="CHEBI:61194"/>
        <dbReference type="ChEBI" id="CHEBI:61382"/>
        <dbReference type="EC" id="3.6.1.66"/>
    </reaction>
</comment>
<dbReference type="GO" id="GO:0017111">
    <property type="term" value="F:ribonucleoside triphosphate phosphatase activity"/>
    <property type="evidence" value="ECO:0007669"/>
    <property type="project" value="InterPro"/>
</dbReference>
<keyword evidence="3 10" id="KW-0479">Metal-binding</keyword>
<keyword evidence="4 10" id="KW-0547">Nucleotide-binding</keyword>
<dbReference type="EC" id="3.6.1.66" evidence="10"/>
<dbReference type="GO" id="GO:0035870">
    <property type="term" value="F:dITP diphosphatase activity"/>
    <property type="evidence" value="ECO:0007669"/>
    <property type="project" value="UniProtKB-UniRule"/>
</dbReference>
<dbReference type="GO" id="GO:0000166">
    <property type="term" value="F:nucleotide binding"/>
    <property type="evidence" value="ECO:0007669"/>
    <property type="project" value="UniProtKB-KW"/>
</dbReference>
<dbReference type="FunFam" id="3.90.950.10:FF:000001">
    <property type="entry name" value="dITP/XTP pyrophosphatase"/>
    <property type="match status" value="1"/>
</dbReference>
<evidence type="ECO:0000256" key="2">
    <source>
        <dbReference type="ARBA" id="ARBA00011738"/>
    </source>
</evidence>
<evidence type="ECO:0000313" key="13">
    <source>
        <dbReference type="Proteomes" id="UP000274545"/>
    </source>
</evidence>
<comment type="similarity">
    <text evidence="1 10 11">Belongs to the HAM1 NTPase family.</text>
</comment>
<feature type="binding site" evidence="10">
    <location>
        <begin position="153"/>
        <end position="156"/>
    </location>
    <ligand>
        <name>substrate</name>
    </ligand>
</feature>
<comment type="caution">
    <text evidence="10">Lacks conserved residue(s) required for the propagation of feature annotation.</text>
</comment>
<dbReference type="PANTHER" id="PTHR11067">
    <property type="entry name" value="INOSINE TRIPHOSPHATE PYROPHOSPHATASE/HAM1 PROTEIN"/>
    <property type="match status" value="1"/>
</dbReference>
<feature type="binding site" evidence="10">
    <location>
        <begin position="8"/>
        <end position="13"/>
    </location>
    <ligand>
        <name>substrate</name>
    </ligand>
</feature>
<organism evidence="12 13">
    <name type="scientific">Spiroplasma poulsonii</name>
    <dbReference type="NCBI Taxonomy" id="2138"/>
    <lineage>
        <taxon>Bacteria</taxon>
        <taxon>Bacillati</taxon>
        <taxon>Mycoplasmatota</taxon>
        <taxon>Mollicutes</taxon>
        <taxon>Entomoplasmatales</taxon>
        <taxon>Spiroplasmataceae</taxon>
        <taxon>Spiroplasma</taxon>
    </lineage>
</organism>
<dbReference type="InterPro" id="IPR029001">
    <property type="entry name" value="ITPase-like_fam"/>
</dbReference>